<keyword evidence="2" id="KW-0812">Transmembrane</keyword>
<keyword evidence="2" id="KW-1133">Transmembrane helix</keyword>
<keyword evidence="4" id="KW-1185">Reference proteome</keyword>
<proteinExistence type="predicted"/>
<feature type="compositionally biased region" description="Basic and acidic residues" evidence="1">
    <location>
        <begin position="105"/>
        <end position="140"/>
    </location>
</feature>
<feature type="compositionally biased region" description="Low complexity" evidence="1">
    <location>
        <begin position="304"/>
        <end position="313"/>
    </location>
</feature>
<evidence type="ECO:0000256" key="2">
    <source>
        <dbReference type="SAM" id="Phobius"/>
    </source>
</evidence>
<feature type="transmembrane region" description="Helical" evidence="2">
    <location>
        <begin position="25"/>
        <end position="46"/>
    </location>
</feature>
<feature type="compositionally biased region" description="Pro residues" evidence="1">
    <location>
        <begin position="242"/>
        <end position="268"/>
    </location>
</feature>
<evidence type="ECO:0000256" key="1">
    <source>
        <dbReference type="SAM" id="MobiDB-lite"/>
    </source>
</evidence>
<accession>A0ABQ4EJJ7</accession>
<dbReference type="Proteomes" id="UP000621500">
    <property type="component" value="Unassembled WGS sequence"/>
</dbReference>
<evidence type="ECO:0000313" key="3">
    <source>
        <dbReference type="EMBL" id="GIG94928.1"/>
    </source>
</evidence>
<feature type="compositionally biased region" description="Polar residues" evidence="1">
    <location>
        <begin position="356"/>
        <end position="365"/>
    </location>
</feature>
<reference evidence="3 4" key="1">
    <citation type="submission" date="2021-01" db="EMBL/GenBank/DDBJ databases">
        <title>Whole genome shotgun sequence of Plantactinospora mayteni NBRC 109088.</title>
        <authorList>
            <person name="Komaki H."/>
            <person name="Tamura T."/>
        </authorList>
    </citation>
    <scope>NUCLEOTIDE SEQUENCE [LARGE SCALE GENOMIC DNA]</scope>
    <source>
        <strain evidence="3 4">NBRC 109088</strain>
    </source>
</reference>
<feature type="region of interest" description="Disordered" evidence="1">
    <location>
        <begin position="88"/>
        <end position="181"/>
    </location>
</feature>
<evidence type="ECO:0000313" key="4">
    <source>
        <dbReference type="Proteomes" id="UP000621500"/>
    </source>
</evidence>
<sequence length="387" mass="38548">MAVVSAVRRVPGPGRPGPPRRAVRLLTRIALLGGGALTGYFLLGMLDGPALAGDRGAPATGAEPLGSLVGTIAPGLPALLDDHVQLPRKATPETGRPASRPESAGPERTRPESAGSERVHPERARSERTRPESSRSERARPPSGGERGGPASRPQREHPATTRGTPLRTTALEAPPRPSVVTGVLPELTAGVPLVLAVLPDVVAAVPAVAERLPELVGTVPEVVGSVPEVVGAGPDGDHSGAPPPRGLPSQPAEPPSAPAVAPPPAPPSALAQQAAPAPVPAEPPGSSVPLRQSPEPGAGGAAGPSRPSPRGADAWDIDSGFPSTPDSPVDPGAGTQYAGPTPPSAGQAAVLPGTAGSQSSTRTPSIFRYGDATPTGRSPGVPALPG</sequence>
<dbReference type="EMBL" id="BONX01000008">
    <property type="protein sequence ID" value="GIG94928.1"/>
    <property type="molecule type" value="Genomic_DNA"/>
</dbReference>
<gene>
    <name evidence="3" type="ORF">Pma05_15010</name>
</gene>
<keyword evidence="2" id="KW-0472">Membrane</keyword>
<comment type="caution">
    <text evidence="3">The sequence shown here is derived from an EMBL/GenBank/DDBJ whole genome shotgun (WGS) entry which is preliminary data.</text>
</comment>
<feature type="region of interest" description="Disordered" evidence="1">
    <location>
        <begin position="227"/>
        <end position="387"/>
    </location>
</feature>
<name>A0ABQ4EJJ7_9ACTN</name>
<organism evidence="3 4">
    <name type="scientific">Plantactinospora mayteni</name>
    <dbReference type="NCBI Taxonomy" id="566021"/>
    <lineage>
        <taxon>Bacteria</taxon>
        <taxon>Bacillati</taxon>
        <taxon>Actinomycetota</taxon>
        <taxon>Actinomycetes</taxon>
        <taxon>Micromonosporales</taxon>
        <taxon>Micromonosporaceae</taxon>
        <taxon>Plantactinospora</taxon>
    </lineage>
</organism>
<protein>
    <submittedName>
        <fullName evidence="3">Uncharacterized protein</fullName>
    </submittedName>
</protein>